<dbReference type="Pfam" id="PF08758">
    <property type="entry name" value="Cadherin_pro"/>
    <property type="match status" value="1"/>
</dbReference>
<dbReference type="PROSITE" id="PS00232">
    <property type="entry name" value="CADHERIN_1"/>
    <property type="match status" value="1"/>
</dbReference>
<evidence type="ECO:0000256" key="7">
    <source>
        <dbReference type="ARBA" id="ARBA00022889"/>
    </source>
</evidence>
<dbReference type="GO" id="GO:0016342">
    <property type="term" value="C:catenin complex"/>
    <property type="evidence" value="ECO:0007669"/>
    <property type="project" value="TreeGrafter"/>
</dbReference>
<dbReference type="AlphaFoldDB" id="A0AAD7X282"/>
<evidence type="ECO:0000256" key="1">
    <source>
        <dbReference type="ARBA" id="ARBA00004236"/>
    </source>
</evidence>
<proteinExistence type="predicted"/>
<protein>
    <recommendedName>
        <fullName evidence="13">Cadherin domain-containing protein</fullName>
    </recommendedName>
</protein>
<dbReference type="EMBL" id="JAINUG010000003">
    <property type="protein sequence ID" value="KAJ8417777.1"/>
    <property type="molecule type" value="Genomic_DNA"/>
</dbReference>
<dbReference type="GO" id="GO:0001764">
    <property type="term" value="P:neuron migration"/>
    <property type="evidence" value="ECO:0007669"/>
    <property type="project" value="UniProtKB-ARBA"/>
</dbReference>
<dbReference type="PROSITE" id="PS50268">
    <property type="entry name" value="CADHERIN_2"/>
    <property type="match status" value="4"/>
</dbReference>
<dbReference type="FunFam" id="2.60.40.60:FF:000191">
    <property type="entry name" value="Cadherin 1"/>
    <property type="match status" value="1"/>
</dbReference>
<feature type="chain" id="PRO_5042077799" description="Cadherin domain-containing protein" evidence="12">
    <location>
        <begin position="33"/>
        <end position="547"/>
    </location>
</feature>
<dbReference type="Proteomes" id="UP001221898">
    <property type="component" value="Unassembled WGS sequence"/>
</dbReference>
<comment type="subcellular location">
    <subcellularLocation>
        <location evidence="1">Cell membrane</location>
    </subcellularLocation>
</comment>
<feature type="compositionally biased region" description="Basic and acidic residues" evidence="11">
    <location>
        <begin position="129"/>
        <end position="141"/>
    </location>
</feature>
<feature type="signal peptide" evidence="12">
    <location>
        <begin position="1"/>
        <end position="32"/>
    </location>
</feature>
<dbReference type="GO" id="GO:0005737">
    <property type="term" value="C:cytoplasm"/>
    <property type="evidence" value="ECO:0007669"/>
    <property type="project" value="TreeGrafter"/>
</dbReference>
<dbReference type="FunFam" id="2.60.40.60:FF:000095">
    <property type="entry name" value="Cadherin 13"/>
    <property type="match status" value="1"/>
</dbReference>
<evidence type="ECO:0000313" key="14">
    <source>
        <dbReference type="EMBL" id="KAJ8417777.1"/>
    </source>
</evidence>
<dbReference type="GO" id="GO:0016339">
    <property type="term" value="P:calcium-dependent cell-cell adhesion via plasma membrane cell adhesion molecules"/>
    <property type="evidence" value="ECO:0007669"/>
    <property type="project" value="TreeGrafter"/>
</dbReference>
<dbReference type="FunFam" id="2.60.40.60:FF:000022">
    <property type="entry name" value="Cadherin 2"/>
    <property type="match status" value="1"/>
</dbReference>
<evidence type="ECO:0000256" key="2">
    <source>
        <dbReference type="ARBA" id="ARBA00022475"/>
    </source>
</evidence>
<dbReference type="GO" id="GO:0034332">
    <property type="term" value="P:adherens junction organization"/>
    <property type="evidence" value="ECO:0007669"/>
    <property type="project" value="UniProtKB-ARBA"/>
</dbReference>
<dbReference type="GO" id="GO:0007156">
    <property type="term" value="P:homophilic cell adhesion via plasma membrane adhesion molecules"/>
    <property type="evidence" value="ECO:0007669"/>
    <property type="project" value="InterPro"/>
</dbReference>
<dbReference type="GO" id="GO:0007043">
    <property type="term" value="P:cell-cell junction assembly"/>
    <property type="evidence" value="ECO:0007669"/>
    <property type="project" value="TreeGrafter"/>
</dbReference>
<dbReference type="InterPro" id="IPR002126">
    <property type="entry name" value="Cadherin-like_dom"/>
</dbReference>
<evidence type="ECO:0000256" key="3">
    <source>
        <dbReference type="ARBA" id="ARBA00022723"/>
    </source>
</evidence>
<keyword evidence="3" id="KW-0479">Metal-binding</keyword>
<dbReference type="GO" id="GO:0030010">
    <property type="term" value="P:establishment of cell polarity"/>
    <property type="evidence" value="ECO:0007669"/>
    <property type="project" value="UniProtKB-ARBA"/>
</dbReference>
<dbReference type="GO" id="GO:0005912">
    <property type="term" value="C:adherens junction"/>
    <property type="evidence" value="ECO:0007669"/>
    <property type="project" value="TreeGrafter"/>
</dbReference>
<dbReference type="SUPFAM" id="SSF49313">
    <property type="entry name" value="Cadherin-like"/>
    <property type="match status" value="5"/>
</dbReference>
<reference evidence="14" key="1">
    <citation type="journal article" date="2023" name="Science">
        <title>Genome structures resolve the early diversification of teleost fishes.</title>
        <authorList>
            <person name="Parey E."/>
            <person name="Louis A."/>
            <person name="Montfort J."/>
            <person name="Bouchez O."/>
            <person name="Roques C."/>
            <person name="Iampietro C."/>
            <person name="Lluch J."/>
            <person name="Castinel A."/>
            <person name="Donnadieu C."/>
            <person name="Desvignes T."/>
            <person name="Floi Bucao C."/>
            <person name="Jouanno E."/>
            <person name="Wen M."/>
            <person name="Mejri S."/>
            <person name="Dirks R."/>
            <person name="Jansen H."/>
            <person name="Henkel C."/>
            <person name="Chen W.J."/>
            <person name="Zahm M."/>
            <person name="Cabau C."/>
            <person name="Klopp C."/>
            <person name="Thompson A.W."/>
            <person name="Robinson-Rechavi M."/>
            <person name="Braasch I."/>
            <person name="Lecointre G."/>
            <person name="Bobe J."/>
            <person name="Postlethwait J.H."/>
            <person name="Berthelot C."/>
            <person name="Roest Crollius H."/>
            <person name="Guiguen Y."/>
        </authorList>
    </citation>
    <scope>NUCLEOTIDE SEQUENCE</scope>
    <source>
        <strain evidence="14">NC1722</strain>
    </source>
</reference>
<keyword evidence="9" id="KW-0325">Glycoprotein</keyword>
<evidence type="ECO:0000256" key="8">
    <source>
        <dbReference type="ARBA" id="ARBA00023136"/>
    </source>
</evidence>
<dbReference type="Pfam" id="PF00028">
    <property type="entry name" value="Cadherin"/>
    <property type="match status" value="3"/>
</dbReference>
<dbReference type="GO" id="GO:0008013">
    <property type="term" value="F:beta-catenin binding"/>
    <property type="evidence" value="ECO:0007669"/>
    <property type="project" value="TreeGrafter"/>
</dbReference>
<dbReference type="CDD" id="cd11304">
    <property type="entry name" value="Cadherin_repeat"/>
    <property type="match status" value="2"/>
</dbReference>
<evidence type="ECO:0000313" key="15">
    <source>
        <dbReference type="Proteomes" id="UP001221898"/>
    </source>
</evidence>
<keyword evidence="5" id="KW-0677">Repeat</keyword>
<feature type="region of interest" description="Disordered" evidence="11">
    <location>
        <begin position="129"/>
        <end position="154"/>
    </location>
</feature>
<accession>A0AAD7X282</accession>
<organism evidence="14 15">
    <name type="scientific">Aldrovandia affinis</name>
    <dbReference type="NCBI Taxonomy" id="143900"/>
    <lineage>
        <taxon>Eukaryota</taxon>
        <taxon>Metazoa</taxon>
        <taxon>Chordata</taxon>
        <taxon>Craniata</taxon>
        <taxon>Vertebrata</taxon>
        <taxon>Euteleostomi</taxon>
        <taxon>Actinopterygii</taxon>
        <taxon>Neopterygii</taxon>
        <taxon>Teleostei</taxon>
        <taxon>Notacanthiformes</taxon>
        <taxon>Halosauridae</taxon>
        <taxon>Aldrovandia</taxon>
    </lineage>
</organism>
<dbReference type="PANTHER" id="PTHR24027:SF319">
    <property type="entry name" value="CADHERIN-1"/>
    <property type="match status" value="1"/>
</dbReference>
<keyword evidence="6 10" id="KW-0106">Calcium</keyword>
<dbReference type="GO" id="GO:0000902">
    <property type="term" value="P:cell morphogenesis"/>
    <property type="evidence" value="ECO:0007669"/>
    <property type="project" value="TreeGrafter"/>
</dbReference>
<dbReference type="InterPro" id="IPR014868">
    <property type="entry name" value="Cadherin_pro_dom"/>
</dbReference>
<feature type="domain" description="Cadherin" evidence="13">
    <location>
        <begin position="388"/>
        <end position="449"/>
    </location>
</feature>
<keyword evidence="8" id="KW-0472">Membrane</keyword>
<dbReference type="SMART" id="SM01055">
    <property type="entry name" value="Cadherin_pro"/>
    <property type="match status" value="1"/>
</dbReference>
<dbReference type="GO" id="GO:0007498">
    <property type="term" value="P:mesoderm development"/>
    <property type="evidence" value="ECO:0007669"/>
    <property type="project" value="UniProtKB-ARBA"/>
</dbReference>
<evidence type="ECO:0000256" key="11">
    <source>
        <dbReference type="SAM" id="MobiDB-lite"/>
    </source>
</evidence>
<dbReference type="Gene3D" id="2.60.40.60">
    <property type="entry name" value="Cadherins"/>
    <property type="match status" value="5"/>
</dbReference>
<comment type="caution">
    <text evidence="14">The sequence shown here is derived from an EMBL/GenBank/DDBJ whole genome shotgun (WGS) entry which is preliminary data.</text>
</comment>
<name>A0AAD7X282_9TELE</name>
<evidence type="ECO:0000256" key="9">
    <source>
        <dbReference type="ARBA" id="ARBA00023180"/>
    </source>
</evidence>
<dbReference type="SMART" id="SM00112">
    <property type="entry name" value="CA"/>
    <property type="match status" value="4"/>
</dbReference>
<keyword evidence="15" id="KW-1185">Reference proteome</keyword>
<evidence type="ECO:0000256" key="12">
    <source>
        <dbReference type="SAM" id="SignalP"/>
    </source>
</evidence>
<dbReference type="GO" id="GO:0005509">
    <property type="term" value="F:calcium ion binding"/>
    <property type="evidence" value="ECO:0007669"/>
    <property type="project" value="UniProtKB-UniRule"/>
</dbReference>
<evidence type="ECO:0000256" key="5">
    <source>
        <dbReference type="ARBA" id="ARBA00022737"/>
    </source>
</evidence>
<evidence type="ECO:0000259" key="13">
    <source>
        <dbReference type="PROSITE" id="PS50268"/>
    </source>
</evidence>
<dbReference type="GO" id="GO:0007398">
    <property type="term" value="P:ectoderm development"/>
    <property type="evidence" value="ECO:0007669"/>
    <property type="project" value="UniProtKB-ARBA"/>
</dbReference>
<keyword evidence="2" id="KW-1003">Cell membrane</keyword>
<keyword evidence="4 12" id="KW-0732">Signal</keyword>
<dbReference type="PANTHER" id="PTHR24027">
    <property type="entry name" value="CADHERIN-23"/>
    <property type="match status" value="1"/>
</dbReference>
<dbReference type="InterPro" id="IPR015919">
    <property type="entry name" value="Cadherin-like_sf"/>
</dbReference>
<dbReference type="GO" id="GO:0001841">
    <property type="term" value="P:neural tube formation"/>
    <property type="evidence" value="ECO:0007669"/>
    <property type="project" value="UniProtKB-ARBA"/>
</dbReference>
<dbReference type="GO" id="GO:0042074">
    <property type="term" value="P:cell migration involved in gastrulation"/>
    <property type="evidence" value="ECO:0007669"/>
    <property type="project" value="UniProtKB-ARBA"/>
</dbReference>
<dbReference type="GO" id="GO:0044331">
    <property type="term" value="P:cell-cell adhesion mediated by cadherin"/>
    <property type="evidence" value="ECO:0007669"/>
    <property type="project" value="TreeGrafter"/>
</dbReference>
<dbReference type="InterPro" id="IPR020894">
    <property type="entry name" value="Cadherin_CS"/>
</dbReference>
<keyword evidence="7" id="KW-0130">Cell adhesion</keyword>
<gene>
    <name evidence="14" type="ORF">AAFF_G00226200</name>
</gene>
<feature type="domain" description="Cadherin" evidence="13">
    <location>
        <begin position="280"/>
        <end position="398"/>
    </location>
</feature>
<evidence type="ECO:0000256" key="10">
    <source>
        <dbReference type="PROSITE-ProRule" id="PRU00043"/>
    </source>
</evidence>
<dbReference type="FunFam" id="2.60.40.60:FF:000011">
    <property type="entry name" value="Cadherin 1"/>
    <property type="match status" value="1"/>
</dbReference>
<evidence type="ECO:0000256" key="6">
    <source>
        <dbReference type="ARBA" id="ARBA00022837"/>
    </source>
</evidence>
<dbReference type="GO" id="GO:0045296">
    <property type="term" value="F:cadherin binding"/>
    <property type="evidence" value="ECO:0007669"/>
    <property type="project" value="TreeGrafter"/>
</dbReference>
<feature type="domain" description="Cadherin" evidence="13">
    <location>
        <begin position="450"/>
        <end position="547"/>
    </location>
</feature>
<dbReference type="PRINTS" id="PR00205">
    <property type="entry name" value="CADHERIN"/>
</dbReference>
<evidence type="ECO:0000256" key="4">
    <source>
        <dbReference type="ARBA" id="ARBA00022729"/>
    </source>
</evidence>
<feature type="domain" description="Cadherin" evidence="13">
    <location>
        <begin position="204"/>
        <end position="279"/>
    </location>
</feature>
<sequence>MPNSIYRSMARFRCSVFGPTLLLLRVFTYMSCEDSPCQPAFTSDSFNFKVERTHLQKGRILGKVSFSDCGGPQRALFLSEDSRFKVDPDGTVSLKRAVILYDGHKSFSLHAWSSKGEKVTATVTVTHELRQSHHKHQREEDSITPEQPKSTPALPVLVFPKSSKGLRRRKRDWIIPPINFPENDRGPFPKYMVQFRSISDKEVQLQYSITGPGADQPPVGLFTIDRTTGVLYVTQPLDRETTDKYRLFAHAVAVGHGIAEDPMEILLNVIDQNDNSPEFTQDPFLGSVPEASPKGFEFMKVTAIDKDEPGSVNSDIRYKLVSQDPQKPSMNMFFLNPLTGGIQLNSDGLDREHFPKYTLIIEAADMEGHGLSSTCKAIITIIEGNNGGFFKVSTGPSKREGIITTAKALDFEEKSQHILSITVQSGAGVPNLTATVIVHVEDVNEAPVFSPAELMVVKPQSITDDSDLILYTATDPDTGRKQAIRYTTSSDPAGWLNVNNETGLIKLKSPMDRESPFVKDGKYKALIQAIDDDEVPRTGTGTLVIEL</sequence>
<dbReference type="InterPro" id="IPR039808">
    <property type="entry name" value="Cadherin"/>
</dbReference>